<name>A0A061RB72_9CHLO</name>
<feature type="non-terminal residue" evidence="1">
    <location>
        <position position="72"/>
    </location>
</feature>
<proteinExistence type="predicted"/>
<evidence type="ECO:0000313" key="1">
    <source>
        <dbReference type="EMBL" id="JAC70182.1"/>
    </source>
</evidence>
<dbReference type="EMBL" id="GBEZ01016031">
    <property type="protein sequence ID" value="JAC70182.1"/>
    <property type="molecule type" value="Transcribed_RNA"/>
</dbReference>
<organism evidence="1">
    <name type="scientific">Tetraselmis sp. GSL018</name>
    <dbReference type="NCBI Taxonomy" id="582737"/>
    <lineage>
        <taxon>Eukaryota</taxon>
        <taxon>Viridiplantae</taxon>
        <taxon>Chlorophyta</taxon>
        <taxon>core chlorophytes</taxon>
        <taxon>Chlorodendrophyceae</taxon>
        <taxon>Chlorodendrales</taxon>
        <taxon>Chlorodendraceae</taxon>
        <taxon>Tetraselmis</taxon>
    </lineage>
</organism>
<dbReference type="AlphaFoldDB" id="A0A061RB72"/>
<protein>
    <submittedName>
        <fullName evidence="1">Uncharacterized protein</fullName>
    </submittedName>
</protein>
<gene>
    <name evidence="1" type="ORF">TSPGSL018_4722</name>
</gene>
<accession>A0A061RB72</accession>
<feature type="non-terminal residue" evidence="1">
    <location>
        <position position="1"/>
    </location>
</feature>
<reference evidence="1" key="1">
    <citation type="submission" date="2014-05" db="EMBL/GenBank/DDBJ databases">
        <title>The transcriptome of the halophilic microalga Tetraselmis sp. GSL018 isolated from the Great Salt Lake, Utah.</title>
        <authorList>
            <person name="Jinkerson R.E."/>
            <person name="D'Adamo S."/>
            <person name="Posewitz M.C."/>
        </authorList>
    </citation>
    <scope>NUCLEOTIDE SEQUENCE</scope>
    <source>
        <strain evidence="1">GSL018</strain>
    </source>
</reference>
<sequence>WTDVSRRVPRGKRLAECWVVPASLHIAQILQRLGLDHREAIVAVLRSVSSVPRKTKQPHLCMDSGGAILQDF</sequence>